<feature type="domain" description="Phosphagen kinase C-terminal" evidence="9">
    <location>
        <begin position="105"/>
        <end position="342"/>
    </location>
</feature>
<keyword evidence="4 6" id="KW-0418">Kinase</keyword>
<evidence type="ECO:0000256" key="4">
    <source>
        <dbReference type="ARBA" id="ARBA00022777"/>
    </source>
</evidence>
<protein>
    <submittedName>
        <fullName evidence="10">Phosphagen kinase</fullName>
    </submittedName>
</protein>
<organism evidence="10 11">
    <name type="scientific">Shewanella youngdeokensis</name>
    <dbReference type="NCBI Taxonomy" id="2999068"/>
    <lineage>
        <taxon>Bacteria</taxon>
        <taxon>Pseudomonadati</taxon>
        <taxon>Pseudomonadota</taxon>
        <taxon>Gammaproteobacteria</taxon>
        <taxon>Alteromonadales</taxon>
        <taxon>Shewanellaceae</taxon>
        <taxon>Shewanella</taxon>
    </lineage>
</organism>
<feature type="binding site" evidence="6">
    <location>
        <begin position="108"/>
        <end position="112"/>
    </location>
    <ligand>
        <name>ATP</name>
        <dbReference type="ChEBI" id="CHEBI:30616"/>
    </ligand>
</feature>
<dbReference type="GO" id="GO:0016301">
    <property type="term" value="F:kinase activity"/>
    <property type="evidence" value="ECO:0007669"/>
    <property type="project" value="UniProtKB-KW"/>
</dbReference>
<evidence type="ECO:0000313" key="11">
    <source>
        <dbReference type="Proteomes" id="UP001529491"/>
    </source>
</evidence>
<feature type="binding site" evidence="6">
    <location>
        <begin position="266"/>
        <end position="270"/>
    </location>
    <ligand>
        <name>ATP</name>
        <dbReference type="ChEBI" id="CHEBI:30616"/>
    </ligand>
</feature>
<dbReference type="EMBL" id="CP136522">
    <property type="protein sequence ID" value="WOT04360.1"/>
    <property type="molecule type" value="Genomic_DNA"/>
</dbReference>
<dbReference type="SUPFAM" id="SSF48034">
    <property type="entry name" value="Guanido kinase N-terminal domain"/>
    <property type="match status" value="1"/>
</dbReference>
<dbReference type="PROSITE" id="PS51510">
    <property type="entry name" value="PHOSPHAGEN_KINASE_C"/>
    <property type="match status" value="1"/>
</dbReference>
<dbReference type="Pfam" id="PF02807">
    <property type="entry name" value="ATP-gua_PtransN"/>
    <property type="match status" value="1"/>
</dbReference>
<evidence type="ECO:0000256" key="2">
    <source>
        <dbReference type="ARBA" id="ARBA00022679"/>
    </source>
</evidence>
<reference evidence="10 11" key="1">
    <citation type="submission" date="2023-10" db="EMBL/GenBank/DDBJ databases">
        <title>Complete genome sequence of Shewanella sp. DAU334.</title>
        <authorList>
            <person name="Lee Y.-S."/>
            <person name="Jeong H.-R."/>
            <person name="Hwang E.-J."/>
            <person name="Choi Y.-L."/>
            <person name="Kim G.-D."/>
        </authorList>
    </citation>
    <scope>NUCLEOTIDE SEQUENCE [LARGE SCALE GENOMIC DNA]</scope>
    <source>
        <strain evidence="10 11">DAU334</strain>
    </source>
</reference>
<name>A0ABZ0JY00_9GAMM</name>
<accession>A0ABZ0JY00</accession>
<dbReference type="Pfam" id="PF00217">
    <property type="entry name" value="ATP-gua_Ptrans"/>
    <property type="match status" value="1"/>
</dbReference>
<dbReference type="CDD" id="cd07931">
    <property type="entry name" value="eukaryotic_phosphagen_kinases"/>
    <property type="match status" value="1"/>
</dbReference>
<dbReference type="InterPro" id="IPR022415">
    <property type="entry name" value="ATP-guanido_PTrfase_AS"/>
</dbReference>
<gene>
    <name evidence="10" type="ORF">RGE70_13635</name>
</gene>
<evidence type="ECO:0000259" key="8">
    <source>
        <dbReference type="PROSITE" id="PS51509"/>
    </source>
</evidence>
<dbReference type="PANTHER" id="PTHR11547">
    <property type="entry name" value="ARGININE OR CREATINE KINASE"/>
    <property type="match status" value="1"/>
</dbReference>
<dbReference type="InterPro" id="IPR014746">
    <property type="entry name" value="Gln_synth/guanido_kin_cat_dom"/>
</dbReference>
<dbReference type="Gene3D" id="3.30.590.10">
    <property type="entry name" value="Glutamine synthetase/guanido kinase, catalytic domain"/>
    <property type="match status" value="1"/>
</dbReference>
<evidence type="ECO:0000313" key="10">
    <source>
        <dbReference type="EMBL" id="WOT04360.1"/>
    </source>
</evidence>
<sequence>MKYPEFTKQHQSLMAKHLSPELFTQLQNVVTTNGVTLDNVINSGLQNPDSDIGVYAGDTQSYQHFAPLFNPIIRQYHKFDDDTLHTTNLNPEDLNIDDPDPAEQYIVSTRIRVGRNLAQFPLGPAITQPERDEVEAQAVKALSKMSGALSGQYFALSGMSDEVKSQLINDHFLFKAGDRFFEAAGLNRDWPAGRGIYHNNDKTFLVWINEEDQLRIISMQAGGNITQVFTRLTKALAELEKHLSFSFTQHLGYISSCPTNLGTAMRASVHIKLPYLGQNRELLNKITEEHHLQIRGIHGEHSSSEGGVFDISNRRRLGITEVECVQDLYHGVLALIAQEKQLSCL</sequence>
<dbReference type="PROSITE" id="PS00112">
    <property type="entry name" value="PHOSPHAGEN_KINASE"/>
    <property type="match status" value="1"/>
</dbReference>
<feature type="binding site" evidence="6">
    <location>
        <position position="215"/>
    </location>
    <ligand>
        <name>ATP</name>
        <dbReference type="ChEBI" id="CHEBI:30616"/>
    </ligand>
</feature>
<evidence type="ECO:0000256" key="1">
    <source>
        <dbReference type="ARBA" id="ARBA00006798"/>
    </source>
</evidence>
<dbReference type="Gene3D" id="1.10.135.10">
    <property type="entry name" value="ATP:guanido phosphotransferase, N-terminal domain"/>
    <property type="match status" value="1"/>
</dbReference>
<keyword evidence="11" id="KW-1185">Reference proteome</keyword>
<dbReference type="Proteomes" id="UP001529491">
    <property type="component" value="Chromosome"/>
</dbReference>
<dbReference type="InterPro" id="IPR022414">
    <property type="entry name" value="ATP-guanido_PTrfase_cat"/>
</dbReference>
<evidence type="ECO:0000256" key="3">
    <source>
        <dbReference type="ARBA" id="ARBA00022741"/>
    </source>
</evidence>
<dbReference type="SUPFAM" id="SSF55931">
    <property type="entry name" value="Glutamine synthetase/guanido kinase"/>
    <property type="match status" value="1"/>
</dbReference>
<evidence type="ECO:0000259" key="9">
    <source>
        <dbReference type="PROSITE" id="PS51510"/>
    </source>
</evidence>
<proteinExistence type="inferred from homology"/>
<evidence type="ECO:0000256" key="5">
    <source>
        <dbReference type="ARBA" id="ARBA00022840"/>
    </source>
</evidence>
<keyword evidence="3 6" id="KW-0547">Nucleotide-binding</keyword>
<dbReference type="InterPro" id="IPR000749">
    <property type="entry name" value="ATP-guanido_PTrfase"/>
</dbReference>
<dbReference type="InterPro" id="IPR022413">
    <property type="entry name" value="ATP-guanido_PTrfase_N"/>
</dbReference>
<dbReference type="PANTHER" id="PTHR11547:SF38">
    <property type="entry name" value="ARGININE KINASE 1-RELATED"/>
    <property type="match status" value="1"/>
</dbReference>
<feature type="domain" description="Phosphagen kinase N-terminal" evidence="8">
    <location>
        <begin position="1"/>
        <end position="78"/>
    </location>
</feature>
<feature type="binding site" evidence="6">
    <location>
        <begin position="295"/>
        <end position="300"/>
    </location>
    <ligand>
        <name>ATP</name>
        <dbReference type="ChEBI" id="CHEBI:30616"/>
    </ligand>
</feature>
<feature type="binding site" evidence="6">
    <location>
        <position position="171"/>
    </location>
    <ligand>
        <name>ATP</name>
        <dbReference type="ChEBI" id="CHEBI:30616"/>
    </ligand>
</feature>
<comment type="similarity">
    <text evidence="1 6 7">Belongs to the ATP:guanido phosphotransferase family.</text>
</comment>
<keyword evidence="2 6" id="KW-0808">Transferase</keyword>
<dbReference type="InterPro" id="IPR036802">
    <property type="entry name" value="ATP-guanido_PTrfase_N_sf"/>
</dbReference>
<evidence type="ECO:0000256" key="6">
    <source>
        <dbReference type="PROSITE-ProRule" id="PRU00843"/>
    </source>
</evidence>
<dbReference type="PROSITE" id="PS51509">
    <property type="entry name" value="PHOSPHAGEN_KINASE_N"/>
    <property type="match status" value="1"/>
</dbReference>
<evidence type="ECO:0000256" key="7">
    <source>
        <dbReference type="RuleBase" id="RU000505"/>
    </source>
</evidence>
<keyword evidence="5 6" id="KW-0067">ATP-binding</keyword>
<dbReference type="RefSeq" id="WP_310471988.1">
    <property type="nucleotide sequence ID" value="NZ_CP136522.1"/>
</dbReference>